<dbReference type="EMBL" id="GBRH01278283">
    <property type="protein sequence ID" value="JAD19612.1"/>
    <property type="molecule type" value="Transcribed_RNA"/>
</dbReference>
<dbReference type="AlphaFoldDB" id="A0A0A8Y7H1"/>
<reference evidence="2" key="2">
    <citation type="journal article" date="2015" name="Data Brief">
        <title>Shoot transcriptome of the giant reed, Arundo donax.</title>
        <authorList>
            <person name="Barrero R.A."/>
            <person name="Guerrero F.D."/>
            <person name="Moolhuijzen P."/>
            <person name="Goolsby J.A."/>
            <person name="Tidwell J."/>
            <person name="Bellgard S.E."/>
            <person name="Bellgard M.I."/>
        </authorList>
    </citation>
    <scope>NUCLEOTIDE SEQUENCE</scope>
    <source>
        <tissue evidence="2">Shoot tissue taken approximately 20 cm above the soil surface</tissue>
    </source>
</reference>
<reference evidence="2" key="1">
    <citation type="submission" date="2014-09" db="EMBL/GenBank/DDBJ databases">
        <authorList>
            <person name="Magalhaes I.L.F."/>
            <person name="Oliveira U."/>
            <person name="Santos F.R."/>
            <person name="Vidigal T.H.D.A."/>
            <person name="Brescovit A.D."/>
            <person name="Santos A.J."/>
        </authorList>
    </citation>
    <scope>NUCLEOTIDE SEQUENCE</scope>
    <source>
        <tissue evidence="2">Shoot tissue taken approximately 20 cm above the soil surface</tissue>
    </source>
</reference>
<organism evidence="2">
    <name type="scientific">Arundo donax</name>
    <name type="common">Giant reed</name>
    <name type="synonym">Donax arundinaceus</name>
    <dbReference type="NCBI Taxonomy" id="35708"/>
    <lineage>
        <taxon>Eukaryota</taxon>
        <taxon>Viridiplantae</taxon>
        <taxon>Streptophyta</taxon>
        <taxon>Embryophyta</taxon>
        <taxon>Tracheophyta</taxon>
        <taxon>Spermatophyta</taxon>
        <taxon>Magnoliopsida</taxon>
        <taxon>Liliopsida</taxon>
        <taxon>Poales</taxon>
        <taxon>Poaceae</taxon>
        <taxon>PACMAD clade</taxon>
        <taxon>Arundinoideae</taxon>
        <taxon>Arundineae</taxon>
        <taxon>Arundo</taxon>
    </lineage>
</organism>
<name>A0A0A8Y7H1_ARUDO</name>
<proteinExistence type="predicted"/>
<protein>
    <submittedName>
        <fullName evidence="2">Uncharacterized protein</fullName>
    </submittedName>
</protein>
<sequence length="27" mass="3241">MLQAPPDIWKFTREPTPTEVEPFKRPE</sequence>
<evidence type="ECO:0000256" key="1">
    <source>
        <dbReference type="SAM" id="MobiDB-lite"/>
    </source>
</evidence>
<accession>A0A0A8Y7H1</accession>
<feature type="region of interest" description="Disordered" evidence="1">
    <location>
        <begin position="1"/>
        <end position="27"/>
    </location>
</feature>
<evidence type="ECO:0000313" key="2">
    <source>
        <dbReference type="EMBL" id="JAD19612.1"/>
    </source>
</evidence>